<dbReference type="FunFam" id="3.30.70.141:FF:000002">
    <property type="entry name" value="Nucleoside diphosphate kinase"/>
    <property type="match status" value="1"/>
</dbReference>
<evidence type="ECO:0000313" key="14">
    <source>
        <dbReference type="Proteomes" id="UP000485058"/>
    </source>
</evidence>
<dbReference type="EC" id="2.7.4.6" evidence="11"/>
<dbReference type="InterPro" id="IPR023005">
    <property type="entry name" value="Nucleoside_diP_kinase_AS"/>
</dbReference>
<keyword evidence="8 11" id="KW-0067">ATP-binding</keyword>
<accession>A0A699Z9F9</accession>
<feature type="binding site" evidence="9">
    <location>
        <position position="14"/>
    </location>
    <ligand>
        <name>ATP</name>
        <dbReference type="ChEBI" id="CHEBI:30616"/>
    </ligand>
</feature>
<dbReference type="EMBL" id="BLLF01000914">
    <property type="protein sequence ID" value="GFH15879.1"/>
    <property type="molecule type" value="Genomic_DNA"/>
</dbReference>
<dbReference type="GO" id="GO:0006228">
    <property type="term" value="P:UTP biosynthetic process"/>
    <property type="evidence" value="ECO:0007669"/>
    <property type="project" value="InterPro"/>
</dbReference>
<evidence type="ECO:0000256" key="5">
    <source>
        <dbReference type="ARBA" id="ARBA00022679"/>
    </source>
</evidence>
<comment type="catalytic activity">
    <reaction evidence="2">
        <text>a ribonucleoside 5'-diphosphate + ATP = a ribonucleoside 5'-triphosphate + ADP</text>
        <dbReference type="Rhea" id="RHEA:18113"/>
        <dbReference type="ChEBI" id="CHEBI:30616"/>
        <dbReference type="ChEBI" id="CHEBI:57930"/>
        <dbReference type="ChEBI" id="CHEBI:61557"/>
        <dbReference type="ChEBI" id="CHEBI:456216"/>
        <dbReference type="EC" id="2.7.4.6"/>
    </reaction>
</comment>
<dbReference type="InterPro" id="IPR001564">
    <property type="entry name" value="Nucleoside_diP_kinase"/>
</dbReference>
<evidence type="ECO:0000259" key="12">
    <source>
        <dbReference type="SMART" id="SM00562"/>
    </source>
</evidence>
<keyword evidence="14" id="KW-1185">Reference proteome</keyword>
<dbReference type="AlphaFoldDB" id="A0A699Z9F9"/>
<feature type="active site" description="Pros-phosphohistidine intermediate" evidence="9">
    <location>
        <position position="120"/>
    </location>
</feature>
<keyword evidence="6 11" id="KW-0547">Nucleotide-binding</keyword>
<feature type="binding site" evidence="9">
    <location>
        <position position="96"/>
    </location>
    <ligand>
        <name>ATP</name>
        <dbReference type="ChEBI" id="CHEBI:30616"/>
    </ligand>
</feature>
<evidence type="ECO:0000256" key="9">
    <source>
        <dbReference type="PROSITE-ProRule" id="PRU00706"/>
    </source>
</evidence>
<evidence type="ECO:0000256" key="1">
    <source>
        <dbReference type="ARBA" id="ARBA00000082"/>
    </source>
</evidence>
<keyword evidence="5 11" id="KW-0808">Transferase</keyword>
<evidence type="ECO:0000313" key="13">
    <source>
        <dbReference type="EMBL" id="GFH15879.1"/>
    </source>
</evidence>
<evidence type="ECO:0000256" key="11">
    <source>
        <dbReference type="RuleBase" id="RU004013"/>
    </source>
</evidence>
<evidence type="ECO:0000256" key="2">
    <source>
        <dbReference type="ARBA" id="ARBA00000937"/>
    </source>
</evidence>
<organism evidence="13 14">
    <name type="scientific">Haematococcus lacustris</name>
    <name type="common">Green alga</name>
    <name type="synonym">Haematococcus pluvialis</name>
    <dbReference type="NCBI Taxonomy" id="44745"/>
    <lineage>
        <taxon>Eukaryota</taxon>
        <taxon>Viridiplantae</taxon>
        <taxon>Chlorophyta</taxon>
        <taxon>core chlorophytes</taxon>
        <taxon>Chlorophyceae</taxon>
        <taxon>CS clade</taxon>
        <taxon>Chlamydomonadales</taxon>
        <taxon>Haematococcaceae</taxon>
        <taxon>Haematococcus</taxon>
    </lineage>
</organism>
<dbReference type="CDD" id="cd04413">
    <property type="entry name" value="NDPk_I"/>
    <property type="match status" value="1"/>
</dbReference>
<keyword evidence="7 11" id="KW-0418">Kinase</keyword>
<dbReference type="GO" id="GO:0005524">
    <property type="term" value="F:ATP binding"/>
    <property type="evidence" value="ECO:0007669"/>
    <property type="project" value="UniProtKB-KW"/>
</dbReference>
<dbReference type="NCBIfam" id="NF001908">
    <property type="entry name" value="PRK00668.1"/>
    <property type="match status" value="1"/>
</dbReference>
<reference evidence="13 14" key="1">
    <citation type="submission" date="2020-02" db="EMBL/GenBank/DDBJ databases">
        <title>Draft genome sequence of Haematococcus lacustris strain NIES-144.</title>
        <authorList>
            <person name="Morimoto D."/>
            <person name="Nakagawa S."/>
            <person name="Yoshida T."/>
            <person name="Sawayama S."/>
        </authorList>
    </citation>
    <scope>NUCLEOTIDE SEQUENCE [LARGE SCALE GENOMIC DNA]</scope>
    <source>
        <strain evidence="13 14">NIES-144</strain>
    </source>
</reference>
<dbReference type="PRINTS" id="PR01243">
    <property type="entry name" value="NUCDPKINASE"/>
</dbReference>
<evidence type="ECO:0000256" key="4">
    <source>
        <dbReference type="ARBA" id="ARBA00008142"/>
    </source>
</evidence>
<feature type="binding site" evidence="9">
    <location>
        <position position="62"/>
    </location>
    <ligand>
        <name>ATP</name>
        <dbReference type="ChEBI" id="CHEBI:30616"/>
    </ligand>
</feature>
<dbReference type="Gene3D" id="3.30.70.141">
    <property type="entry name" value="Nucleoside diphosphate kinase-like domain"/>
    <property type="match status" value="1"/>
</dbReference>
<dbReference type="SMART" id="SM00562">
    <property type="entry name" value="NDK"/>
    <property type="match status" value="1"/>
</dbReference>
<evidence type="ECO:0000256" key="10">
    <source>
        <dbReference type="RuleBase" id="RU004011"/>
    </source>
</evidence>
<feature type="binding site" evidence="9">
    <location>
        <position position="117"/>
    </location>
    <ligand>
        <name>ATP</name>
        <dbReference type="ChEBI" id="CHEBI:30616"/>
    </ligand>
</feature>
<comment type="catalytic activity">
    <reaction evidence="1 11">
        <text>a 2'-deoxyribonucleoside 5'-diphosphate + ATP = a 2'-deoxyribonucleoside 5'-triphosphate + ADP</text>
        <dbReference type="Rhea" id="RHEA:44640"/>
        <dbReference type="ChEBI" id="CHEBI:30616"/>
        <dbReference type="ChEBI" id="CHEBI:61560"/>
        <dbReference type="ChEBI" id="CHEBI:73316"/>
        <dbReference type="ChEBI" id="CHEBI:456216"/>
        <dbReference type="EC" id="2.7.4.6"/>
    </reaction>
</comment>
<name>A0A699Z9F9_HAELA</name>
<evidence type="ECO:0000256" key="6">
    <source>
        <dbReference type="ARBA" id="ARBA00022741"/>
    </source>
</evidence>
<feature type="binding site" evidence="9">
    <location>
        <position position="107"/>
    </location>
    <ligand>
        <name>ATP</name>
        <dbReference type="ChEBI" id="CHEBI:30616"/>
    </ligand>
</feature>
<feature type="domain" description="Nucleoside diphosphate kinase-like" evidence="12">
    <location>
        <begin position="6"/>
        <end position="131"/>
    </location>
</feature>
<dbReference type="InterPro" id="IPR034907">
    <property type="entry name" value="NDK-like_dom"/>
</dbReference>
<evidence type="ECO:0000256" key="7">
    <source>
        <dbReference type="ARBA" id="ARBA00022777"/>
    </source>
</evidence>
<evidence type="ECO:0000256" key="3">
    <source>
        <dbReference type="ARBA" id="ARBA00001946"/>
    </source>
</evidence>
<dbReference type="GO" id="GO:0006241">
    <property type="term" value="P:CTP biosynthetic process"/>
    <property type="evidence" value="ECO:0007669"/>
    <property type="project" value="InterPro"/>
</dbReference>
<comment type="caution">
    <text evidence="13">The sequence shown here is derived from an EMBL/GenBank/DDBJ whole genome shotgun (WGS) entry which is preliminary data.</text>
</comment>
<comment type="cofactor">
    <cofactor evidence="3">
        <name>Mg(2+)</name>
        <dbReference type="ChEBI" id="CHEBI:18420"/>
    </cofactor>
</comment>
<dbReference type="PROSITE" id="PS51374">
    <property type="entry name" value="NDPK_LIKE"/>
    <property type="match status" value="1"/>
</dbReference>
<dbReference type="Proteomes" id="UP000485058">
    <property type="component" value="Unassembled WGS sequence"/>
</dbReference>
<dbReference type="SUPFAM" id="SSF54919">
    <property type="entry name" value="Nucleoside diphosphate kinase, NDK"/>
    <property type="match status" value="1"/>
</dbReference>
<dbReference type="PANTHER" id="PTHR11349">
    <property type="entry name" value="NUCLEOSIDE DIPHOSPHATE KINASE"/>
    <property type="match status" value="1"/>
</dbReference>
<dbReference type="InterPro" id="IPR036850">
    <property type="entry name" value="NDK-like_dom_sf"/>
</dbReference>
<dbReference type="GO" id="GO:0006183">
    <property type="term" value="P:GTP biosynthetic process"/>
    <property type="evidence" value="ECO:0007669"/>
    <property type="project" value="InterPro"/>
</dbReference>
<feature type="non-terminal residue" evidence="13">
    <location>
        <position position="1"/>
    </location>
</feature>
<sequence length="146" mass="15656">MASTCSERTFIAIKPDGVHRGLMAEIMKRFEAKGYKLVGIKLVVPTADLAGAHYAEHNGKPFYPKLVNFLSSGPVLAMVWEGKEAIKYGRSMIGATNPLASSPGTIRGDFGVDVGRNIVHGSDSVEVSGCWSQCRVRNCVGSALRS</sequence>
<dbReference type="Pfam" id="PF00334">
    <property type="entry name" value="NDK"/>
    <property type="match status" value="1"/>
</dbReference>
<protein>
    <recommendedName>
        <fullName evidence="11">Nucleoside diphosphate kinase</fullName>
        <ecNumber evidence="11">2.7.4.6</ecNumber>
    </recommendedName>
</protein>
<gene>
    <name evidence="13" type="ORF">HaLaN_12195</name>
</gene>
<evidence type="ECO:0000256" key="8">
    <source>
        <dbReference type="ARBA" id="ARBA00022840"/>
    </source>
</evidence>
<dbReference type="GO" id="GO:0004550">
    <property type="term" value="F:nucleoside diphosphate kinase activity"/>
    <property type="evidence" value="ECO:0007669"/>
    <property type="project" value="UniProtKB-EC"/>
</dbReference>
<comment type="similarity">
    <text evidence="4 9 10">Belongs to the NDK family.</text>
</comment>
<dbReference type="HAMAP" id="MF_00451">
    <property type="entry name" value="NDP_kinase"/>
    <property type="match status" value="1"/>
</dbReference>
<proteinExistence type="inferred from homology"/>
<feature type="binding site" evidence="9">
    <location>
        <position position="90"/>
    </location>
    <ligand>
        <name>ATP</name>
        <dbReference type="ChEBI" id="CHEBI:30616"/>
    </ligand>
</feature>
<dbReference type="PROSITE" id="PS00469">
    <property type="entry name" value="NDPK"/>
    <property type="match status" value="1"/>
</dbReference>